<dbReference type="AlphaFoldDB" id="A0A7X6I9D8"/>
<protein>
    <submittedName>
        <fullName evidence="4">NmrA/HSCARG family protein</fullName>
    </submittedName>
</protein>
<dbReference type="SUPFAM" id="SSF51735">
    <property type="entry name" value="NAD(P)-binding Rossmann-fold domains"/>
    <property type="match status" value="1"/>
</dbReference>
<keyword evidence="5" id="KW-1185">Reference proteome</keyword>
<reference evidence="4 5" key="1">
    <citation type="journal article" date="2020" name="Nature">
        <title>Bacterial chemolithoautotrophy via manganese oxidation.</title>
        <authorList>
            <person name="Yu H."/>
            <person name="Leadbetter J.R."/>
        </authorList>
    </citation>
    <scope>NUCLEOTIDE SEQUENCE [LARGE SCALE GENOMIC DNA]</scope>
    <source>
        <strain evidence="4 5">Mn-1</strain>
    </source>
</reference>
<organism evidence="4 5">
    <name type="scientific">Candidatus Manganitrophus noduliformans</name>
    <dbReference type="NCBI Taxonomy" id="2606439"/>
    <lineage>
        <taxon>Bacteria</taxon>
        <taxon>Pseudomonadati</taxon>
        <taxon>Nitrospirota</taxon>
        <taxon>Nitrospiria</taxon>
        <taxon>Candidatus Troglogloeales</taxon>
        <taxon>Candidatus Manganitrophaceae</taxon>
        <taxon>Candidatus Manganitrophus</taxon>
    </lineage>
</organism>
<evidence type="ECO:0000256" key="1">
    <source>
        <dbReference type="ARBA" id="ARBA00006328"/>
    </source>
</evidence>
<comment type="caution">
    <text evidence="4">The sequence shown here is derived from an EMBL/GenBank/DDBJ whole genome shotgun (WGS) entry which is preliminary data.</text>
</comment>
<dbReference type="Proteomes" id="UP000534783">
    <property type="component" value="Unassembled WGS sequence"/>
</dbReference>
<dbReference type="CDD" id="cd05251">
    <property type="entry name" value="NmrA_like_SDR_a"/>
    <property type="match status" value="1"/>
</dbReference>
<comment type="similarity">
    <text evidence="1">Belongs to the NmrA-type oxidoreductase family.</text>
</comment>
<dbReference type="Gene3D" id="3.40.50.720">
    <property type="entry name" value="NAD(P)-binding Rossmann-like Domain"/>
    <property type="match status" value="1"/>
</dbReference>
<dbReference type="RefSeq" id="WP_168057674.1">
    <property type="nucleotide sequence ID" value="NZ_VTOW01000001.1"/>
</dbReference>
<keyword evidence="2" id="KW-0521">NADP</keyword>
<sequence length="291" mass="32014">MAEGPILVTGATGQQGGIVARYLLQQGERVRALTRHPAKADALKKLGAEVAAGDLTDKASLKPALRGVRRVFLVTTPFEAGLEAEVRQGIEMVDAAQAAGVAHLVFSSVGSANKKTGIPHFDTKRRIEQHLRESGLPATILRPVFFMENFTAPWMLPAIRQRKVVLPLAPDRTLQMIALDDLGAFAAAAFLRPKEFLREEIDLAGDALTMPEALGLLGKEIGAPIRYEQLPIDQAEQQLGQDAAMMYRWFNEVGYNVDIPALEKRWAIPLTKFRELVTTEAYQRRLQPKAA</sequence>
<dbReference type="Gene3D" id="3.90.25.10">
    <property type="entry name" value="UDP-galactose 4-epimerase, domain 1"/>
    <property type="match status" value="1"/>
</dbReference>
<dbReference type="PANTHER" id="PTHR42748:SF7">
    <property type="entry name" value="NMRA LIKE REDOX SENSOR 1-RELATED"/>
    <property type="match status" value="1"/>
</dbReference>
<feature type="domain" description="NmrA-like" evidence="3">
    <location>
        <begin position="6"/>
        <end position="282"/>
    </location>
</feature>
<dbReference type="InterPro" id="IPR051164">
    <property type="entry name" value="NmrA-like_oxidored"/>
</dbReference>
<dbReference type="InterPro" id="IPR008030">
    <property type="entry name" value="NmrA-like"/>
</dbReference>
<dbReference type="Pfam" id="PF05368">
    <property type="entry name" value="NmrA"/>
    <property type="match status" value="1"/>
</dbReference>
<evidence type="ECO:0000313" key="4">
    <source>
        <dbReference type="EMBL" id="NKE69368.1"/>
    </source>
</evidence>
<accession>A0A7X6I9D8</accession>
<evidence type="ECO:0000259" key="3">
    <source>
        <dbReference type="Pfam" id="PF05368"/>
    </source>
</evidence>
<evidence type="ECO:0000256" key="2">
    <source>
        <dbReference type="ARBA" id="ARBA00022857"/>
    </source>
</evidence>
<evidence type="ECO:0000313" key="5">
    <source>
        <dbReference type="Proteomes" id="UP000534783"/>
    </source>
</evidence>
<gene>
    <name evidence="4" type="ORF">MNODULE_01190</name>
</gene>
<dbReference type="InterPro" id="IPR036291">
    <property type="entry name" value="NAD(P)-bd_dom_sf"/>
</dbReference>
<proteinExistence type="inferred from homology"/>
<dbReference type="PANTHER" id="PTHR42748">
    <property type="entry name" value="NITROGEN METABOLITE REPRESSION PROTEIN NMRA FAMILY MEMBER"/>
    <property type="match status" value="1"/>
</dbReference>
<name>A0A7X6I9D8_9BACT</name>
<dbReference type="EMBL" id="VTOW01000001">
    <property type="protein sequence ID" value="NKE69368.1"/>
    <property type="molecule type" value="Genomic_DNA"/>
</dbReference>